<evidence type="ECO:0000313" key="12">
    <source>
        <dbReference type="Proteomes" id="UP001561046"/>
    </source>
</evidence>
<evidence type="ECO:0000256" key="9">
    <source>
        <dbReference type="SAM" id="Phobius"/>
    </source>
</evidence>
<accession>A0ABV4A1H7</accession>
<dbReference type="PANTHER" id="PTHR45138:SF9">
    <property type="entry name" value="DIGUANYLATE CYCLASE DGCM-RELATED"/>
    <property type="match status" value="1"/>
</dbReference>
<reference evidence="11 12" key="1">
    <citation type="journal article" date="2013" name="Int. J. Syst. Evol. Microbiol.">
        <title>Comamonas guangdongensis sp. nov., isolated from subterranean forest sediment, and emended description of the genus Comamonas.</title>
        <authorList>
            <person name="Zhang J."/>
            <person name="Wang Y."/>
            <person name="Zhou S."/>
            <person name="Wu C."/>
            <person name="He J."/>
            <person name="Li F."/>
        </authorList>
    </citation>
    <scope>NUCLEOTIDE SEQUENCE [LARGE SCALE GENOMIC DNA]</scope>
    <source>
        <strain evidence="11 12">CCTCC AB2011133</strain>
    </source>
</reference>
<keyword evidence="3" id="KW-1003">Cell membrane</keyword>
<protein>
    <recommendedName>
        <fullName evidence="2">diguanylate cyclase</fullName>
        <ecNumber evidence="2">2.7.7.65</ecNumber>
    </recommendedName>
</protein>
<feature type="transmembrane region" description="Helical" evidence="9">
    <location>
        <begin position="229"/>
        <end position="247"/>
    </location>
</feature>
<feature type="transmembrane region" description="Helical" evidence="9">
    <location>
        <begin position="175"/>
        <end position="194"/>
    </location>
</feature>
<dbReference type="InterPro" id="IPR007895">
    <property type="entry name" value="MASE1"/>
</dbReference>
<dbReference type="PROSITE" id="PS50887">
    <property type="entry name" value="GGDEF"/>
    <property type="match status" value="1"/>
</dbReference>
<dbReference type="Gene3D" id="3.30.70.270">
    <property type="match status" value="1"/>
</dbReference>
<dbReference type="GO" id="GO:0052621">
    <property type="term" value="F:diguanylate cyclase activity"/>
    <property type="evidence" value="ECO:0007669"/>
    <property type="project" value="UniProtKB-EC"/>
</dbReference>
<evidence type="ECO:0000256" key="4">
    <source>
        <dbReference type="ARBA" id="ARBA00022692"/>
    </source>
</evidence>
<keyword evidence="5 9" id="KW-1133">Transmembrane helix</keyword>
<dbReference type="InterPro" id="IPR029787">
    <property type="entry name" value="Nucleotide_cyclase"/>
</dbReference>
<proteinExistence type="predicted"/>
<dbReference type="PANTHER" id="PTHR45138">
    <property type="entry name" value="REGULATORY COMPONENTS OF SENSORY TRANSDUCTION SYSTEM"/>
    <property type="match status" value="1"/>
</dbReference>
<comment type="caution">
    <text evidence="11">The sequence shown here is derived from an EMBL/GenBank/DDBJ whole genome shotgun (WGS) entry which is preliminary data.</text>
</comment>
<dbReference type="InterPro" id="IPR043128">
    <property type="entry name" value="Rev_trsase/Diguanyl_cyclase"/>
</dbReference>
<dbReference type="NCBIfam" id="TIGR00254">
    <property type="entry name" value="GGDEF"/>
    <property type="match status" value="1"/>
</dbReference>
<evidence type="ECO:0000256" key="6">
    <source>
        <dbReference type="ARBA" id="ARBA00023136"/>
    </source>
</evidence>
<sequence length="499" mass="54272">MTISSRALALNGLLLFLYVVLGRLTFAGSVEHGNVTSVIFVPEGVALAFAIRYGARVAPGILLGQTLLSYWSGPSVLGGLGIGFFNAFEAVLGGYLFHRWRLSLGFDRLRDVGLFACMTFFIMQPISATGGVLILLAHGMIPAHIADLLGGSWWIQGIQKPLLSLDLALPAWMHWWTGNCVGQLLVAPLVLAWLGPAKHKAPPLRWIELLGLAAGTAVVLLLARSDLPSSPVLLLALGYALLVWIALERGLRAVTVANALMTMMVVWLAVRGDGFMSHLPVPERLFYVSFFVGTAVLFSLTLFALFEERKDLIHQLTELPSKDALTQLGNRRHFMEQSERELARARRDCQPVSLALLDVDHFKAINDRHGHTVGDQVLQMFARCCRATLRASDLIGRVGGEEFAVLLPDTDAQNASEVLRRLLNIIAQQSIHTPDGSEVRITFSAGVVEIAPGASLDAMYSAADRALYQGKSAGRNRVEVFRPGRPETSPASGDAQPET</sequence>
<dbReference type="RefSeq" id="WP_369340608.1">
    <property type="nucleotide sequence ID" value="NZ_JBFYGN010000056.1"/>
</dbReference>
<evidence type="ECO:0000259" key="10">
    <source>
        <dbReference type="PROSITE" id="PS50887"/>
    </source>
</evidence>
<dbReference type="SMART" id="SM00267">
    <property type="entry name" value="GGDEF"/>
    <property type="match status" value="1"/>
</dbReference>
<dbReference type="Pfam" id="PF05231">
    <property type="entry name" value="MASE1"/>
    <property type="match status" value="2"/>
</dbReference>
<evidence type="ECO:0000256" key="7">
    <source>
        <dbReference type="ARBA" id="ARBA00034247"/>
    </source>
</evidence>
<dbReference type="CDD" id="cd01949">
    <property type="entry name" value="GGDEF"/>
    <property type="match status" value="1"/>
</dbReference>
<keyword evidence="11" id="KW-0808">Transferase</keyword>
<feature type="transmembrane region" description="Helical" evidence="9">
    <location>
        <begin position="285"/>
        <end position="306"/>
    </location>
</feature>
<evidence type="ECO:0000313" key="11">
    <source>
        <dbReference type="EMBL" id="MEX8195440.1"/>
    </source>
</evidence>
<comment type="subcellular location">
    <subcellularLocation>
        <location evidence="1">Cell membrane</location>
        <topology evidence="1">Multi-pass membrane protein</topology>
    </subcellularLocation>
</comment>
<dbReference type="SUPFAM" id="SSF55073">
    <property type="entry name" value="Nucleotide cyclase"/>
    <property type="match status" value="1"/>
</dbReference>
<feature type="transmembrane region" description="Helical" evidence="9">
    <location>
        <begin position="254"/>
        <end position="270"/>
    </location>
</feature>
<dbReference type="EMBL" id="JBFYGN010000056">
    <property type="protein sequence ID" value="MEX8195440.1"/>
    <property type="molecule type" value="Genomic_DNA"/>
</dbReference>
<evidence type="ECO:0000256" key="2">
    <source>
        <dbReference type="ARBA" id="ARBA00012528"/>
    </source>
</evidence>
<dbReference type="EC" id="2.7.7.65" evidence="2"/>
<organism evidence="11 12">
    <name type="scientific">Comamonas guangdongensis</name>
    <dbReference type="NCBI Taxonomy" id="510515"/>
    <lineage>
        <taxon>Bacteria</taxon>
        <taxon>Pseudomonadati</taxon>
        <taxon>Pseudomonadota</taxon>
        <taxon>Betaproteobacteria</taxon>
        <taxon>Burkholderiales</taxon>
        <taxon>Comamonadaceae</taxon>
        <taxon>Comamonas</taxon>
    </lineage>
</organism>
<dbReference type="InterPro" id="IPR000160">
    <property type="entry name" value="GGDEF_dom"/>
</dbReference>
<dbReference type="Proteomes" id="UP001561046">
    <property type="component" value="Unassembled WGS sequence"/>
</dbReference>
<feature type="transmembrane region" description="Helical" evidence="9">
    <location>
        <begin position="76"/>
        <end position="97"/>
    </location>
</feature>
<dbReference type="InterPro" id="IPR050469">
    <property type="entry name" value="Diguanylate_Cyclase"/>
</dbReference>
<feature type="region of interest" description="Disordered" evidence="8">
    <location>
        <begin position="477"/>
        <end position="499"/>
    </location>
</feature>
<keyword evidence="11" id="KW-0548">Nucleotidyltransferase</keyword>
<evidence type="ECO:0000256" key="5">
    <source>
        <dbReference type="ARBA" id="ARBA00022989"/>
    </source>
</evidence>
<evidence type="ECO:0000256" key="8">
    <source>
        <dbReference type="SAM" id="MobiDB-lite"/>
    </source>
</evidence>
<comment type="catalytic activity">
    <reaction evidence="7">
        <text>2 GTP = 3',3'-c-di-GMP + 2 diphosphate</text>
        <dbReference type="Rhea" id="RHEA:24898"/>
        <dbReference type="ChEBI" id="CHEBI:33019"/>
        <dbReference type="ChEBI" id="CHEBI:37565"/>
        <dbReference type="ChEBI" id="CHEBI:58805"/>
        <dbReference type="EC" id="2.7.7.65"/>
    </reaction>
</comment>
<evidence type="ECO:0000256" key="1">
    <source>
        <dbReference type="ARBA" id="ARBA00004651"/>
    </source>
</evidence>
<gene>
    <name evidence="11" type="ORF">AB6724_21675</name>
</gene>
<feature type="transmembrane region" description="Helical" evidence="9">
    <location>
        <begin position="206"/>
        <end position="223"/>
    </location>
</feature>
<feature type="domain" description="GGDEF" evidence="10">
    <location>
        <begin position="350"/>
        <end position="483"/>
    </location>
</feature>
<keyword evidence="4 9" id="KW-0812">Transmembrane</keyword>
<keyword evidence="12" id="KW-1185">Reference proteome</keyword>
<keyword evidence="6 9" id="KW-0472">Membrane</keyword>
<evidence type="ECO:0000256" key="3">
    <source>
        <dbReference type="ARBA" id="ARBA00022475"/>
    </source>
</evidence>
<dbReference type="Pfam" id="PF00990">
    <property type="entry name" value="GGDEF"/>
    <property type="match status" value="1"/>
</dbReference>
<name>A0ABV4A1H7_9BURK</name>